<feature type="compositionally biased region" description="Basic and acidic residues" evidence="1">
    <location>
        <begin position="560"/>
        <end position="576"/>
    </location>
</feature>
<feature type="compositionally biased region" description="Polar residues" evidence="1">
    <location>
        <begin position="126"/>
        <end position="138"/>
    </location>
</feature>
<feature type="compositionally biased region" description="Basic and acidic residues" evidence="1">
    <location>
        <begin position="488"/>
        <end position="516"/>
    </location>
</feature>
<feature type="compositionally biased region" description="Basic and acidic residues" evidence="1">
    <location>
        <begin position="406"/>
        <end position="426"/>
    </location>
</feature>
<feature type="region of interest" description="Disordered" evidence="1">
    <location>
        <begin position="387"/>
        <end position="440"/>
    </location>
</feature>
<feature type="compositionally biased region" description="Polar residues" evidence="1">
    <location>
        <begin position="477"/>
        <end position="487"/>
    </location>
</feature>
<feature type="compositionally biased region" description="Basic and acidic residues" evidence="1">
    <location>
        <begin position="591"/>
        <end position="610"/>
    </location>
</feature>
<gene>
    <name evidence="2" type="ORF">g.8105</name>
</gene>
<proteinExistence type="predicted"/>
<protein>
    <submittedName>
        <fullName evidence="2">Uncharacterized protein</fullName>
    </submittedName>
</protein>
<accession>A0A1E1WKJ6</accession>
<feature type="non-terminal residue" evidence="2">
    <location>
        <position position="610"/>
    </location>
</feature>
<feature type="region of interest" description="Disordered" evidence="1">
    <location>
        <begin position="283"/>
        <end position="312"/>
    </location>
</feature>
<organism evidence="2">
    <name type="scientific">Pectinophora gossypiella</name>
    <name type="common">Cotton pink bollworm</name>
    <name type="synonym">Depressaria gossypiella</name>
    <dbReference type="NCBI Taxonomy" id="13191"/>
    <lineage>
        <taxon>Eukaryota</taxon>
        <taxon>Metazoa</taxon>
        <taxon>Ecdysozoa</taxon>
        <taxon>Arthropoda</taxon>
        <taxon>Hexapoda</taxon>
        <taxon>Insecta</taxon>
        <taxon>Pterygota</taxon>
        <taxon>Neoptera</taxon>
        <taxon>Endopterygota</taxon>
        <taxon>Lepidoptera</taxon>
        <taxon>Glossata</taxon>
        <taxon>Ditrysia</taxon>
        <taxon>Gelechioidea</taxon>
        <taxon>Gelechiidae</taxon>
        <taxon>Apatetrinae</taxon>
        <taxon>Pectinophora</taxon>
    </lineage>
</organism>
<feature type="region of interest" description="Disordered" evidence="1">
    <location>
        <begin position="337"/>
        <end position="365"/>
    </location>
</feature>
<feature type="region of interest" description="Disordered" evidence="1">
    <location>
        <begin position="119"/>
        <end position="138"/>
    </location>
</feature>
<feature type="region of interest" description="Disordered" evidence="1">
    <location>
        <begin position="470"/>
        <end position="610"/>
    </location>
</feature>
<feature type="compositionally biased region" description="Basic residues" evidence="1">
    <location>
        <begin position="427"/>
        <end position="438"/>
    </location>
</feature>
<feature type="compositionally biased region" description="Polar residues" evidence="1">
    <location>
        <begin position="533"/>
        <end position="551"/>
    </location>
</feature>
<sequence>TQVIPEVVENFDERNIPSSNTKVNFEDLATQVIPEVADDGDAPATATTGPCLEDMLTQVIPEVDVGSEGPAFEDLPTQVLVEDVADKPATAEQNSKEVDSPFKVPFQTPIKIKRKDIPKTDDSTYLKPSTDSATNTHIDNADDDKYYAATQELFEDLCSQKQPTSKLSLINNCVSNGESAKQNADDKLVPSSLEENKFGKRFSYIDDELSLVVDKSPGSSDADEKVNKFVTNLSAKQISEVIGAEVDAEVTPKKLRPFTFLTTELPDSQEIKTCVTLSSHAHLTESSSESEQDNDTNDSQENTPILFKKKKRAPKISVRKDLTATFDVEALPTRVITRRRKPTSKMQDNHSNKQSRNLFTPKYLTEQEDDVDSEIINENITRLKSKNEKKNIKGRNTSAESSQNSDKIKTENVKRTSREHDTDSTKQKLKTRRNARAKTSKDVTVDLTVDQVADTSVNKSDVKSIDIVEQTKGGNRGNNISNNTKIDVTSKLDDTKLSKQKTRETHKNERAKKIGQDKITNYTVNMDSDRKQSSSTTSKKANHSLNATSDTGRTRTTRSKNKDKDGSKESGDKKSVTPEPDTSKRRRGRPRREDAGRGDTDQRKERGGAK</sequence>
<dbReference type="AlphaFoldDB" id="A0A1E1WKJ6"/>
<name>A0A1E1WKJ6_PECGO</name>
<feature type="compositionally biased region" description="Polar residues" evidence="1">
    <location>
        <begin position="394"/>
        <end position="405"/>
    </location>
</feature>
<feature type="compositionally biased region" description="Acidic residues" evidence="1">
    <location>
        <begin position="288"/>
        <end position="298"/>
    </location>
</feature>
<dbReference type="OrthoDB" id="342264at2759"/>
<reference evidence="2" key="1">
    <citation type="submission" date="2015-09" db="EMBL/GenBank/DDBJ databases">
        <title>De novo assembly of Pectinophora gossypiella (Pink Bollworm) gut transcriptome.</title>
        <authorList>
            <person name="Tassone E.E."/>
        </authorList>
    </citation>
    <scope>NUCLEOTIDE SEQUENCE</scope>
</reference>
<feature type="non-terminal residue" evidence="2">
    <location>
        <position position="1"/>
    </location>
</feature>
<evidence type="ECO:0000256" key="1">
    <source>
        <dbReference type="SAM" id="MobiDB-lite"/>
    </source>
</evidence>
<evidence type="ECO:0000313" key="2">
    <source>
        <dbReference type="EMBL" id="JAT87381.1"/>
    </source>
</evidence>
<dbReference type="EMBL" id="GDQN01003673">
    <property type="protein sequence ID" value="JAT87381.1"/>
    <property type="molecule type" value="Transcribed_RNA"/>
</dbReference>